<dbReference type="EMBL" id="QYUL01000004">
    <property type="protein sequence ID" value="RJF78296.1"/>
    <property type="molecule type" value="Genomic_DNA"/>
</dbReference>
<comment type="subcellular location">
    <subcellularLocation>
        <location evidence="7">Cell inner membrane</location>
        <topology evidence="7">Multi-pass membrane protein</topology>
    </subcellularLocation>
    <subcellularLocation>
        <location evidence="1">Cell membrane</location>
        <topology evidence="1">Multi-pass membrane protein</topology>
    </subcellularLocation>
</comment>
<keyword evidence="7" id="KW-0997">Cell inner membrane</keyword>
<evidence type="ECO:0000256" key="1">
    <source>
        <dbReference type="ARBA" id="ARBA00004651"/>
    </source>
</evidence>
<feature type="transmembrane region" description="Helical" evidence="7">
    <location>
        <begin position="28"/>
        <end position="48"/>
    </location>
</feature>
<dbReference type="Proteomes" id="UP000283458">
    <property type="component" value="Unassembled WGS sequence"/>
</dbReference>
<dbReference type="GO" id="GO:0005886">
    <property type="term" value="C:plasma membrane"/>
    <property type="evidence" value="ECO:0007669"/>
    <property type="project" value="UniProtKB-SubCell"/>
</dbReference>
<keyword evidence="4 7" id="KW-0812">Transmembrane</keyword>
<dbReference type="Pfam" id="PF04290">
    <property type="entry name" value="DctQ"/>
    <property type="match status" value="1"/>
</dbReference>
<evidence type="ECO:0000256" key="4">
    <source>
        <dbReference type="ARBA" id="ARBA00022692"/>
    </source>
</evidence>
<proteinExistence type="inferred from homology"/>
<gene>
    <name evidence="9" type="ORF">D3877_24650</name>
</gene>
<evidence type="ECO:0000256" key="3">
    <source>
        <dbReference type="ARBA" id="ARBA00022475"/>
    </source>
</evidence>
<reference evidence="9 10" key="1">
    <citation type="submission" date="2018-09" db="EMBL/GenBank/DDBJ databases">
        <authorList>
            <person name="Zhu H."/>
        </authorList>
    </citation>
    <scope>NUCLEOTIDE SEQUENCE [LARGE SCALE GENOMIC DNA]</scope>
    <source>
        <strain evidence="9 10">K2W22B-5</strain>
    </source>
</reference>
<evidence type="ECO:0000256" key="2">
    <source>
        <dbReference type="ARBA" id="ARBA00022448"/>
    </source>
</evidence>
<dbReference type="AlphaFoldDB" id="A0A418VPW6"/>
<evidence type="ECO:0000313" key="9">
    <source>
        <dbReference type="EMBL" id="RJF78296.1"/>
    </source>
</evidence>
<dbReference type="InterPro" id="IPR055348">
    <property type="entry name" value="DctQ"/>
</dbReference>
<comment type="similarity">
    <text evidence="7">Belongs to the TRAP transporter small permease family.</text>
</comment>
<keyword evidence="5 7" id="KW-1133">Transmembrane helix</keyword>
<feature type="domain" description="Tripartite ATP-independent periplasmic transporters DctQ component" evidence="8">
    <location>
        <begin position="40"/>
        <end position="169"/>
    </location>
</feature>
<evidence type="ECO:0000256" key="5">
    <source>
        <dbReference type="ARBA" id="ARBA00022989"/>
    </source>
</evidence>
<dbReference type="RefSeq" id="WP_119833628.1">
    <property type="nucleotide sequence ID" value="NZ_QYUL01000004.1"/>
</dbReference>
<protein>
    <recommendedName>
        <fullName evidence="7">TRAP transporter small permease protein</fullName>
    </recommendedName>
</protein>
<keyword evidence="6 7" id="KW-0472">Membrane</keyword>
<evidence type="ECO:0000256" key="6">
    <source>
        <dbReference type="ARBA" id="ARBA00023136"/>
    </source>
</evidence>
<feature type="transmembrane region" description="Helical" evidence="7">
    <location>
        <begin position="63"/>
        <end position="82"/>
    </location>
</feature>
<keyword evidence="2 7" id="KW-0813">Transport</keyword>
<evidence type="ECO:0000256" key="7">
    <source>
        <dbReference type="RuleBase" id="RU369079"/>
    </source>
</evidence>
<keyword evidence="10" id="KW-1185">Reference proteome</keyword>
<evidence type="ECO:0000313" key="10">
    <source>
        <dbReference type="Proteomes" id="UP000283458"/>
    </source>
</evidence>
<comment type="caution">
    <text evidence="9">The sequence shown here is derived from an EMBL/GenBank/DDBJ whole genome shotgun (WGS) entry which is preliminary data.</text>
</comment>
<comment type="function">
    <text evidence="7">Part of the tripartite ATP-independent periplasmic (TRAP) transport system.</text>
</comment>
<feature type="transmembrane region" description="Helical" evidence="7">
    <location>
        <begin position="102"/>
        <end position="123"/>
    </location>
</feature>
<accession>A0A418VPW6</accession>
<name>A0A418VPW6_9PROT</name>
<dbReference type="OrthoDB" id="6183232at2"/>
<organism evidence="9 10">
    <name type="scientific">Azospirillum cavernae</name>
    <dbReference type="NCBI Taxonomy" id="2320860"/>
    <lineage>
        <taxon>Bacteria</taxon>
        <taxon>Pseudomonadati</taxon>
        <taxon>Pseudomonadota</taxon>
        <taxon>Alphaproteobacteria</taxon>
        <taxon>Rhodospirillales</taxon>
        <taxon>Azospirillaceae</taxon>
        <taxon>Azospirillum</taxon>
    </lineage>
</organism>
<keyword evidence="3" id="KW-1003">Cell membrane</keyword>
<feature type="transmembrane region" description="Helical" evidence="7">
    <location>
        <begin position="143"/>
        <end position="163"/>
    </location>
</feature>
<dbReference type="GO" id="GO:0022857">
    <property type="term" value="F:transmembrane transporter activity"/>
    <property type="evidence" value="ECO:0007669"/>
    <property type="project" value="UniProtKB-UniRule"/>
</dbReference>
<evidence type="ECO:0000259" key="8">
    <source>
        <dbReference type="Pfam" id="PF04290"/>
    </source>
</evidence>
<comment type="subunit">
    <text evidence="7">The complex comprises the extracytoplasmic solute receptor protein and the two transmembrane proteins.</text>
</comment>
<sequence>MQEPMGLPADPPAARGVERLLLTSAKGCALVGGGLFIGLIVMSLVSIIGRKLANAPITGDVELMQVGTAVAAAAFLPLCTTLGEHLRVDFFTEFAPAPVRRFLDAVSDLLLGLVALLLTWRAGLQTLDIREAAEVTPLLGIPIWLAMAGMLPSLALVALCALARGWRDLSAGASVAFSRHTTEARS</sequence>